<dbReference type="Proteomes" id="UP000015104">
    <property type="component" value="Unassembled WGS sequence"/>
</dbReference>
<accession>T1KV33</accession>
<evidence type="ECO:0000259" key="1">
    <source>
        <dbReference type="Pfam" id="PF01590"/>
    </source>
</evidence>
<reference evidence="2" key="2">
    <citation type="submission" date="2015-06" db="UniProtKB">
        <authorList>
            <consortium name="EnsemblMetazoa"/>
        </authorList>
    </citation>
    <scope>IDENTIFICATION</scope>
</reference>
<dbReference type="InterPro" id="IPR003018">
    <property type="entry name" value="GAF"/>
</dbReference>
<sequence length="148" mass="16411">MAVDAKIEDFQARLNQLAIDLNVSNVLVMKSDDLSVKVDLSGGPEADKFPLGMEELRKPDKKLYCEKVIETNGLLVVNDSTQSEEWKDNVDAQKFGLISYIGVPLHGPDGTIQGTVCAVDKKSHSFDEKAIQSITQLRDDIEKFVTEK</sequence>
<feature type="domain" description="GAF" evidence="1">
    <location>
        <begin position="10"/>
        <end position="137"/>
    </location>
</feature>
<evidence type="ECO:0000313" key="2">
    <source>
        <dbReference type="EnsemblMetazoa" id="tetur22g02260.1"/>
    </source>
</evidence>
<dbReference type="SUPFAM" id="SSF55781">
    <property type="entry name" value="GAF domain-like"/>
    <property type="match status" value="1"/>
</dbReference>
<proteinExistence type="predicted"/>
<dbReference type="EMBL" id="CAEY01000589">
    <property type="status" value="NOT_ANNOTATED_CDS"/>
    <property type="molecule type" value="Genomic_DNA"/>
</dbReference>
<evidence type="ECO:0000313" key="3">
    <source>
        <dbReference type="Proteomes" id="UP000015104"/>
    </source>
</evidence>
<reference evidence="3" key="1">
    <citation type="submission" date="2011-08" db="EMBL/GenBank/DDBJ databases">
        <authorList>
            <person name="Rombauts S."/>
        </authorList>
    </citation>
    <scope>NUCLEOTIDE SEQUENCE</scope>
    <source>
        <strain evidence="3">London</strain>
    </source>
</reference>
<dbReference type="Pfam" id="PF01590">
    <property type="entry name" value="GAF"/>
    <property type="match status" value="1"/>
</dbReference>
<name>T1KV33_TETUR</name>
<dbReference type="EnsemblMetazoa" id="tetur22g02260.1">
    <property type="protein sequence ID" value="tetur22g02260.1"/>
    <property type="gene ID" value="tetur22g02260"/>
</dbReference>
<dbReference type="HOGENOM" id="CLU_1693940_0_0_1"/>
<dbReference type="AlphaFoldDB" id="T1KV33"/>
<organism evidence="2 3">
    <name type="scientific">Tetranychus urticae</name>
    <name type="common">Two-spotted spider mite</name>
    <dbReference type="NCBI Taxonomy" id="32264"/>
    <lineage>
        <taxon>Eukaryota</taxon>
        <taxon>Metazoa</taxon>
        <taxon>Ecdysozoa</taxon>
        <taxon>Arthropoda</taxon>
        <taxon>Chelicerata</taxon>
        <taxon>Arachnida</taxon>
        <taxon>Acari</taxon>
        <taxon>Acariformes</taxon>
        <taxon>Trombidiformes</taxon>
        <taxon>Prostigmata</taxon>
        <taxon>Eleutherengona</taxon>
        <taxon>Raphignathae</taxon>
        <taxon>Tetranychoidea</taxon>
        <taxon>Tetranychidae</taxon>
        <taxon>Tetranychus</taxon>
    </lineage>
</organism>
<keyword evidence="3" id="KW-1185">Reference proteome</keyword>
<protein>
    <recommendedName>
        <fullName evidence="1">GAF domain-containing protein</fullName>
    </recommendedName>
</protein>
<dbReference type="Gene3D" id="3.30.450.40">
    <property type="match status" value="1"/>
</dbReference>
<dbReference type="InterPro" id="IPR029016">
    <property type="entry name" value="GAF-like_dom_sf"/>
</dbReference>